<feature type="domain" description="Aminoacyl-tRNA synthetase class II (G/ P/ S/T)" evidence="1">
    <location>
        <begin position="3"/>
        <end position="102"/>
    </location>
</feature>
<dbReference type="Gene3D" id="3.30.930.10">
    <property type="entry name" value="Bira Bifunctional Protein, Domain 2"/>
    <property type="match status" value="1"/>
</dbReference>
<sequence>AYLKSYKQLPITFYQIQTKFRGEARPKSGVLRTREFLMKDAYSFHSCKEGEGGLDGTYDRMYEAYCAIFSRCGLPYIIVEAESGPIGGDASHEFMVPTDAGEDWLVQAEDGSYAANLERAEVAPLPDAGNGRNDPLTEVHTPGLCTIDEVSGFLKCKPEDMIKTIIYEADGRPLVALVRGDHEVNEGKLARAAEVTGVTQADADLIQKVTGADVGFAGPVGLSVRVIADQAVTVMHDAVTGANKT</sequence>
<organism evidence="3">
    <name type="scientific">marine sediment metagenome</name>
    <dbReference type="NCBI Taxonomy" id="412755"/>
    <lineage>
        <taxon>unclassified sequences</taxon>
        <taxon>metagenomes</taxon>
        <taxon>ecological metagenomes</taxon>
    </lineage>
</organism>
<feature type="domain" description="YbaK/aminoacyl-tRNA synthetase-associated" evidence="2">
    <location>
        <begin position="142"/>
        <end position="244"/>
    </location>
</feature>
<dbReference type="Pfam" id="PF04073">
    <property type="entry name" value="tRNA_edit"/>
    <property type="match status" value="1"/>
</dbReference>
<dbReference type="AlphaFoldDB" id="X0X5F4"/>
<dbReference type="GO" id="GO:0006433">
    <property type="term" value="P:prolyl-tRNA aminoacylation"/>
    <property type="evidence" value="ECO:0007669"/>
    <property type="project" value="TreeGrafter"/>
</dbReference>
<accession>X0X5F4</accession>
<dbReference type="InterPro" id="IPR002314">
    <property type="entry name" value="aa-tRNA-synt_IIb"/>
</dbReference>
<dbReference type="GO" id="GO:0004827">
    <property type="term" value="F:proline-tRNA ligase activity"/>
    <property type="evidence" value="ECO:0007669"/>
    <property type="project" value="TreeGrafter"/>
</dbReference>
<evidence type="ECO:0000259" key="1">
    <source>
        <dbReference type="Pfam" id="PF00587"/>
    </source>
</evidence>
<dbReference type="GO" id="GO:0002161">
    <property type="term" value="F:aminoacyl-tRNA deacylase activity"/>
    <property type="evidence" value="ECO:0007669"/>
    <property type="project" value="InterPro"/>
</dbReference>
<protein>
    <recommendedName>
        <fullName evidence="4">Proline--tRNA ligase</fullName>
    </recommendedName>
</protein>
<dbReference type="PANTHER" id="PTHR42753:SF2">
    <property type="entry name" value="PROLINE--TRNA LIGASE"/>
    <property type="match status" value="1"/>
</dbReference>
<dbReference type="Gene3D" id="3.90.960.10">
    <property type="entry name" value="YbaK/aminoacyl-tRNA synthetase-associated domain"/>
    <property type="match status" value="1"/>
</dbReference>
<feature type="non-terminal residue" evidence="3">
    <location>
        <position position="245"/>
    </location>
</feature>
<dbReference type="GO" id="GO:0005829">
    <property type="term" value="C:cytosol"/>
    <property type="evidence" value="ECO:0007669"/>
    <property type="project" value="TreeGrafter"/>
</dbReference>
<dbReference type="SUPFAM" id="SSF55681">
    <property type="entry name" value="Class II aaRS and biotin synthetases"/>
    <property type="match status" value="1"/>
</dbReference>
<evidence type="ECO:0000313" key="3">
    <source>
        <dbReference type="EMBL" id="GAG38260.1"/>
    </source>
</evidence>
<gene>
    <name evidence="3" type="ORF">S01H1_71035</name>
</gene>
<name>X0X5F4_9ZZZZ</name>
<dbReference type="InterPro" id="IPR050062">
    <property type="entry name" value="Pro-tRNA_synthetase"/>
</dbReference>
<dbReference type="PANTHER" id="PTHR42753">
    <property type="entry name" value="MITOCHONDRIAL RIBOSOME PROTEIN L39/PROLYL-TRNA LIGASE FAMILY MEMBER"/>
    <property type="match status" value="1"/>
</dbReference>
<dbReference type="GO" id="GO:0005524">
    <property type="term" value="F:ATP binding"/>
    <property type="evidence" value="ECO:0007669"/>
    <property type="project" value="InterPro"/>
</dbReference>
<proteinExistence type="predicted"/>
<evidence type="ECO:0008006" key="4">
    <source>
        <dbReference type="Google" id="ProtNLM"/>
    </source>
</evidence>
<evidence type="ECO:0000259" key="2">
    <source>
        <dbReference type="Pfam" id="PF04073"/>
    </source>
</evidence>
<comment type="caution">
    <text evidence="3">The sequence shown here is derived from an EMBL/GenBank/DDBJ whole genome shotgun (WGS) entry which is preliminary data.</text>
</comment>
<dbReference type="InterPro" id="IPR007214">
    <property type="entry name" value="YbaK/aa-tRNA-synth-assoc-dom"/>
</dbReference>
<feature type="non-terminal residue" evidence="3">
    <location>
        <position position="1"/>
    </location>
</feature>
<reference evidence="3" key="1">
    <citation type="journal article" date="2014" name="Front. Microbiol.">
        <title>High frequency of phylogenetically diverse reductive dehalogenase-homologous genes in deep subseafloor sedimentary metagenomes.</title>
        <authorList>
            <person name="Kawai M."/>
            <person name="Futagami T."/>
            <person name="Toyoda A."/>
            <person name="Takaki Y."/>
            <person name="Nishi S."/>
            <person name="Hori S."/>
            <person name="Arai W."/>
            <person name="Tsubouchi T."/>
            <person name="Morono Y."/>
            <person name="Uchiyama I."/>
            <person name="Ito T."/>
            <person name="Fujiyama A."/>
            <person name="Inagaki F."/>
            <person name="Takami H."/>
        </authorList>
    </citation>
    <scope>NUCLEOTIDE SEQUENCE</scope>
    <source>
        <strain evidence="3">Expedition CK06-06</strain>
    </source>
</reference>
<dbReference type="InterPro" id="IPR045864">
    <property type="entry name" value="aa-tRNA-synth_II/BPL/LPL"/>
</dbReference>
<dbReference type="Pfam" id="PF00587">
    <property type="entry name" value="tRNA-synt_2b"/>
    <property type="match status" value="1"/>
</dbReference>
<dbReference type="SUPFAM" id="SSF55826">
    <property type="entry name" value="YbaK/ProRS associated domain"/>
    <property type="match status" value="1"/>
</dbReference>
<dbReference type="EMBL" id="BARS01047273">
    <property type="protein sequence ID" value="GAG38260.1"/>
    <property type="molecule type" value="Genomic_DNA"/>
</dbReference>
<dbReference type="InterPro" id="IPR036754">
    <property type="entry name" value="YbaK/aa-tRNA-synt-asso_dom_sf"/>
</dbReference>
<dbReference type="CDD" id="cd04334">
    <property type="entry name" value="ProRS-INS"/>
    <property type="match status" value="1"/>
</dbReference>